<protein>
    <submittedName>
        <fullName evidence="1">Uncharacterized protein</fullName>
    </submittedName>
</protein>
<dbReference type="EMBL" id="CAXKWB010019103">
    <property type="protein sequence ID" value="CAL4121663.1"/>
    <property type="molecule type" value="Genomic_DNA"/>
</dbReference>
<name>A0AAV2RD17_MEGNR</name>
<accession>A0AAV2RD17</accession>
<reference evidence="1 2" key="1">
    <citation type="submission" date="2024-05" db="EMBL/GenBank/DDBJ databases">
        <authorList>
            <person name="Wallberg A."/>
        </authorList>
    </citation>
    <scope>NUCLEOTIDE SEQUENCE [LARGE SCALE GENOMIC DNA]</scope>
</reference>
<evidence type="ECO:0000313" key="1">
    <source>
        <dbReference type="EMBL" id="CAL4121663.1"/>
    </source>
</evidence>
<evidence type="ECO:0000313" key="2">
    <source>
        <dbReference type="Proteomes" id="UP001497623"/>
    </source>
</evidence>
<dbReference type="Proteomes" id="UP001497623">
    <property type="component" value="Unassembled WGS sequence"/>
</dbReference>
<sequence length="167" mass="18133">MVCYGEAQIQEQQIASAAAAQHTTTNQDEFMDIRQKFLLGTSSTTTYTVVSAATSTVYHSCLSGISSSALCTGRRKKRSNIIKKIDLLNRPLLEDLASSTLQESMSEAWTREARSDGSEQGRFGFTVWTPTKLTTSVTVLYTNTSSTIRLSYFCSAAFVESPAAGCG</sequence>
<gene>
    <name evidence="1" type="ORF">MNOR_LOCUS22545</name>
</gene>
<comment type="caution">
    <text evidence="1">The sequence shown here is derived from an EMBL/GenBank/DDBJ whole genome shotgun (WGS) entry which is preliminary data.</text>
</comment>
<organism evidence="1 2">
    <name type="scientific">Meganyctiphanes norvegica</name>
    <name type="common">Northern krill</name>
    <name type="synonym">Thysanopoda norvegica</name>
    <dbReference type="NCBI Taxonomy" id="48144"/>
    <lineage>
        <taxon>Eukaryota</taxon>
        <taxon>Metazoa</taxon>
        <taxon>Ecdysozoa</taxon>
        <taxon>Arthropoda</taxon>
        <taxon>Crustacea</taxon>
        <taxon>Multicrustacea</taxon>
        <taxon>Malacostraca</taxon>
        <taxon>Eumalacostraca</taxon>
        <taxon>Eucarida</taxon>
        <taxon>Euphausiacea</taxon>
        <taxon>Euphausiidae</taxon>
        <taxon>Meganyctiphanes</taxon>
    </lineage>
</organism>
<proteinExistence type="predicted"/>
<dbReference type="AlphaFoldDB" id="A0AAV2RD17"/>
<keyword evidence="2" id="KW-1185">Reference proteome</keyword>